<dbReference type="Gene3D" id="3.10.560.10">
    <property type="entry name" value="Outer membrane lipoprotein wza domain like"/>
    <property type="match status" value="1"/>
</dbReference>
<dbReference type="EMBL" id="PDEM01000009">
    <property type="protein sequence ID" value="PHZ86343.1"/>
    <property type="molecule type" value="Genomic_DNA"/>
</dbReference>
<dbReference type="RefSeq" id="WP_099471927.1">
    <property type="nucleotide sequence ID" value="NZ_CAXBMK010000005.1"/>
</dbReference>
<dbReference type="NCBIfam" id="TIGR03027">
    <property type="entry name" value="pepcterm_export"/>
    <property type="match status" value="1"/>
</dbReference>
<proteinExistence type="predicted"/>
<dbReference type="Pfam" id="PF02563">
    <property type="entry name" value="Poly_export"/>
    <property type="match status" value="1"/>
</dbReference>
<dbReference type="Proteomes" id="UP000229730">
    <property type="component" value="Unassembled WGS sequence"/>
</dbReference>
<evidence type="ECO:0000313" key="5">
    <source>
        <dbReference type="Proteomes" id="UP000229730"/>
    </source>
</evidence>
<evidence type="ECO:0000313" key="4">
    <source>
        <dbReference type="EMBL" id="PHZ86343.1"/>
    </source>
</evidence>
<keyword evidence="1" id="KW-0732">Signal</keyword>
<dbReference type="PANTHER" id="PTHR33619:SF3">
    <property type="entry name" value="POLYSACCHARIDE EXPORT PROTEIN GFCE-RELATED"/>
    <property type="match status" value="1"/>
</dbReference>
<dbReference type="InterPro" id="IPR049712">
    <property type="entry name" value="Poly_export"/>
</dbReference>
<dbReference type="InterPro" id="IPR019554">
    <property type="entry name" value="Soluble_ligand-bd"/>
</dbReference>
<dbReference type="InParanoid" id="A0A2G4YVQ0"/>
<dbReference type="AlphaFoldDB" id="A0A2G4YVQ0"/>
<protein>
    <submittedName>
        <fullName evidence="4">Polysaccharide export protein</fullName>
    </submittedName>
</protein>
<keyword evidence="5" id="KW-1185">Reference proteome</keyword>
<gene>
    <name evidence="4" type="ORF">CRD36_05140</name>
</gene>
<feature type="domain" description="Soluble ligand binding" evidence="3">
    <location>
        <begin position="112"/>
        <end position="158"/>
    </location>
</feature>
<dbReference type="Gene3D" id="3.30.1950.10">
    <property type="entry name" value="wza like domain"/>
    <property type="match status" value="1"/>
</dbReference>
<evidence type="ECO:0000259" key="2">
    <source>
        <dbReference type="Pfam" id="PF02563"/>
    </source>
</evidence>
<accession>A0A2G4YVQ0</accession>
<comment type="caution">
    <text evidence="4">The sequence shown here is derived from an EMBL/GenBank/DDBJ whole genome shotgun (WGS) entry which is preliminary data.</text>
</comment>
<organism evidence="4 5">
    <name type="scientific">Paremcibacter congregatus</name>
    <dbReference type="NCBI Taxonomy" id="2043170"/>
    <lineage>
        <taxon>Bacteria</taxon>
        <taxon>Pseudomonadati</taxon>
        <taxon>Pseudomonadota</taxon>
        <taxon>Alphaproteobacteria</taxon>
        <taxon>Emcibacterales</taxon>
        <taxon>Emcibacteraceae</taxon>
        <taxon>Paremcibacter</taxon>
    </lineage>
</organism>
<name>A0A2G4YVQ0_9PROT</name>
<feature type="domain" description="Polysaccharide export protein N-terminal" evidence="2">
    <location>
        <begin position="29"/>
        <end position="101"/>
    </location>
</feature>
<sequence>MLLIASCSMTNGKDSLPSAQFVPVDEGPGAPYVVGPLDSLQIFVWRNPELTTSVTVRPDGRFSVPLIDDMTATGRTPTQLARDIEKKLSEYIQSPIVTVIVSGFQGPFAQQVRVVGSATSPQAIPFRANMTLLDVMITVGGVTEFAAGNRATLARVENGVQREYGIRIDDLIRDGDVSANVKIEPGDVIIIPESFF</sequence>
<evidence type="ECO:0000259" key="3">
    <source>
        <dbReference type="Pfam" id="PF10531"/>
    </source>
</evidence>
<evidence type="ECO:0000256" key="1">
    <source>
        <dbReference type="ARBA" id="ARBA00022729"/>
    </source>
</evidence>
<dbReference type="InterPro" id="IPR003715">
    <property type="entry name" value="Poly_export_N"/>
</dbReference>
<reference evidence="4 5" key="1">
    <citation type="submission" date="2017-10" db="EMBL/GenBank/DDBJ databases">
        <title>Frigbacter circumglobatus gen. nov. sp. nov., isolated from sediment cultured in situ.</title>
        <authorList>
            <person name="Zhao Z."/>
        </authorList>
    </citation>
    <scope>NUCLEOTIDE SEQUENCE [LARGE SCALE GENOMIC DNA]</scope>
    <source>
        <strain evidence="4 5">ZYL</strain>
    </source>
</reference>
<dbReference type="OrthoDB" id="9808421at2"/>
<dbReference type="PANTHER" id="PTHR33619">
    <property type="entry name" value="POLYSACCHARIDE EXPORT PROTEIN GFCE-RELATED"/>
    <property type="match status" value="1"/>
</dbReference>
<dbReference type="GO" id="GO:0015159">
    <property type="term" value="F:polysaccharide transmembrane transporter activity"/>
    <property type="evidence" value="ECO:0007669"/>
    <property type="project" value="InterPro"/>
</dbReference>
<dbReference type="InterPro" id="IPR017477">
    <property type="entry name" value="PEP-CTERM_polysacc_export"/>
</dbReference>
<dbReference type="Pfam" id="PF10531">
    <property type="entry name" value="SLBB"/>
    <property type="match status" value="1"/>
</dbReference>